<comment type="pathway">
    <text evidence="2 17">Protein modification; protein glycosylation.</text>
</comment>
<evidence type="ECO:0000256" key="1">
    <source>
        <dbReference type="ARBA" id="ARBA00004323"/>
    </source>
</evidence>
<comment type="similarity">
    <text evidence="3 17">Belongs to the glycosyltransferase 13 family.</text>
</comment>
<dbReference type="PANTHER" id="PTHR10468">
    <property type="entry name" value="PROTEIN O-LINKED-MANNOSE BETA-1,2-N-ACETYLGLUCOSAMINYLTRANSFERASE 1/ALPHA-1,3-MANNOSYL-GLYCOPROTEIN 2-BETA-N-ACETYLGLUCOSAMINYLTRANSFERASE"/>
    <property type="match status" value="1"/>
</dbReference>
<dbReference type="Pfam" id="PF03071">
    <property type="entry name" value="GNT-I"/>
    <property type="match status" value="1"/>
</dbReference>
<evidence type="ECO:0000256" key="16">
    <source>
        <dbReference type="ARBA" id="ARBA00049421"/>
    </source>
</evidence>
<dbReference type="EMBL" id="CADEPM010000004">
    <property type="protein sequence ID" value="CAB3403814.1"/>
    <property type="molecule type" value="Genomic_DNA"/>
</dbReference>
<evidence type="ECO:0000256" key="10">
    <source>
        <dbReference type="ARBA" id="ARBA00023034"/>
    </source>
</evidence>
<dbReference type="AlphaFoldDB" id="A0A8S1F088"/>
<organism evidence="18 19">
    <name type="scientific">Caenorhabditis bovis</name>
    <dbReference type="NCBI Taxonomy" id="2654633"/>
    <lineage>
        <taxon>Eukaryota</taxon>
        <taxon>Metazoa</taxon>
        <taxon>Ecdysozoa</taxon>
        <taxon>Nematoda</taxon>
        <taxon>Chromadorea</taxon>
        <taxon>Rhabditida</taxon>
        <taxon>Rhabditina</taxon>
        <taxon>Rhabditomorpha</taxon>
        <taxon>Rhabditoidea</taxon>
        <taxon>Rhabditidae</taxon>
        <taxon>Peloderinae</taxon>
        <taxon>Caenorhabditis</taxon>
    </lineage>
</organism>
<evidence type="ECO:0000256" key="8">
    <source>
        <dbReference type="ARBA" id="ARBA00022968"/>
    </source>
</evidence>
<comment type="cofactor">
    <cofactor evidence="17">
        <name>Mn(2+)</name>
        <dbReference type="ChEBI" id="CHEBI:29035"/>
    </cofactor>
    <text evidence="17">The cofactor is mostly bound to the substrate.</text>
</comment>
<dbReference type="OrthoDB" id="440755at2759"/>
<evidence type="ECO:0000256" key="13">
    <source>
        <dbReference type="ARBA" id="ARBA00037706"/>
    </source>
</evidence>
<protein>
    <recommendedName>
        <fullName evidence="14 17">Alpha-1,3-mannosyl-glycoprotein 2-beta-N-acetylglucosaminyltransferase</fullName>
        <shortName evidence="17">GNT-I</shortName>
        <shortName evidence="17">GlcNAc-T I</shortName>
        <ecNumber evidence="14 17">2.4.1.101</ecNumber>
    </recommendedName>
    <alternativeName>
        <fullName evidence="15 17">N-glycosyl-oligosaccharide-glycoprotein N-acetylglucosaminyltransferase I</fullName>
    </alternativeName>
</protein>
<keyword evidence="9" id="KW-1133">Transmembrane helix</keyword>
<dbReference type="InterPro" id="IPR004139">
    <property type="entry name" value="Glyco_trans_13"/>
</dbReference>
<evidence type="ECO:0000313" key="18">
    <source>
        <dbReference type="EMBL" id="CAB3403814.1"/>
    </source>
</evidence>
<proteinExistence type="inferred from homology"/>
<keyword evidence="19" id="KW-1185">Reference proteome</keyword>
<comment type="subcellular location">
    <subcellularLocation>
        <location evidence="1 17">Golgi apparatus membrane</location>
        <topology evidence="1 17">Single-pass type II membrane protein</topology>
    </subcellularLocation>
</comment>
<dbReference type="GO" id="GO:0003827">
    <property type="term" value="F:alpha-1,3-mannosylglycoprotein 2-beta-N-acetylglucosaminyltransferase activity"/>
    <property type="evidence" value="ECO:0007669"/>
    <property type="project" value="UniProtKB-UniRule"/>
</dbReference>
<evidence type="ECO:0000256" key="15">
    <source>
        <dbReference type="ARBA" id="ARBA00041712"/>
    </source>
</evidence>
<dbReference type="InterPro" id="IPR029044">
    <property type="entry name" value="Nucleotide-diphossugar_trans"/>
</dbReference>
<sequence>MFAARFFAYRFARLYATERALQNHVEQLIVHRPSSFRFHIVISQDGDLSRMSEVIQDFTLSNDFHRANGKRYSAIASHYKWALDQMFYHFNYTHVLITEEDLDIGLDFFSYFEWGRKILDAYPEVWCISAWNDNGLEDRIDENSPEKVYRSDFFPGLGWMLKKNVWDELSPIFAKIYWDDWMRTPEVRKNRVCIRPEISRTAHNMHLAGRGTSGKLFKDFLSNIKQSQTFVDFSKIPIDVVEKSKYDAALIKEIKNATLITSDNIMNMISEKGIYKIPYYSTREWFTIATKLNIMNDYRGTVQRTAYYGVVSIFINNMRVHIVPGKTAENPDDLTKYEYTLRSQKEFTFLEFERDVCKKKQFDIPIKCDPNSEEFKLYVKEHGLKRTVDRFGPMIVC</sequence>
<keyword evidence="7 17" id="KW-0479">Metal-binding</keyword>
<dbReference type="PANTHER" id="PTHR10468:SF3">
    <property type="entry name" value="ALPHA-1,3-MANNOSYL-GLYCOPROTEIN 2-BETA-N-ACETYLGLUCOSAMINYLTRANSFERASE"/>
    <property type="match status" value="1"/>
</dbReference>
<keyword evidence="8 17" id="KW-0735">Signal-anchor</keyword>
<comment type="catalytic activity">
    <reaction evidence="16 17">
        <text>N(4)-(alpha-D-Man-(1-&gt;3)-[alpha-D-Man-(1-&gt;3)-[alpha-D-Man-(1-&gt;6)]-alpha-D-Man-(1-&gt;6)]-beta-D-Man-(1-&gt;4)-beta-D-GlcNAc-(1-&gt;4)-beta-D-GlcNAc)-L-asparaginyl-[protein] (N-glucan mannose isomer 5A1,2) + UDP-N-acetyl-alpha-D-glucosamine = N(4)-{beta-D-GlcNAc-(1-&gt;2)-alpha-D-Man-(1-&gt;3)-[alpha-D-Man-(1-&gt;3)-[alpha-D-Man-(1-&gt;6)]-alpha-D-Man-(1-&gt;6)]-beta-D-Man-(1-&gt;4)-beta-D-GlcNAc-(1-&gt;4)-beta-D-GlcNAc}-L-asparaginyl-[protein] + UDP + H(+)</text>
        <dbReference type="Rhea" id="RHEA:11456"/>
        <dbReference type="Rhea" id="RHEA-COMP:14367"/>
        <dbReference type="Rhea" id="RHEA-COMP:14368"/>
        <dbReference type="ChEBI" id="CHEBI:15378"/>
        <dbReference type="ChEBI" id="CHEBI:57705"/>
        <dbReference type="ChEBI" id="CHEBI:58223"/>
        <dbReference type="ChEBI" id="CHEBI:59087"/>
        <dbReference type="ChEBI" id="CHEBI:60625"/>
        <dbReference type="EC" id="2.4.1.101"/>
    </reaction>
</comment>
<keyword evidence="12 17" id="KW-0464">Manganese</keyword>
<reference evidence="18 19" key="1">
    <citation type="submission" date="2020-04" db="EMBL/GenBank/DDBJ databases">
        <authorList>
            <person name="Laetsch R D."/>
            <person name="Stevens L."/>
            <person name="Kumar S."/>
            <person name="Blaxter L. M."/>
        </authorList>
    </citation>
    <scope>NUCLEOTIDE SEQUENCE [LARGE SCALE GENOMIC DNA]</scope>
</reference>
<dbReference type="FunFam" id="3.90.550.10:FF:000252">
    <property type="entry name" value="Protein O-linked-mannose beta-1,2-N-acetylglucosaminyltransferase 1"/>
    <property type="match status" value="1"/>
</dbReference>
<dbReference type="EC" id="2.4.1.101" evidence="14 17"/>
<evidence type="ECO:0000256" key="9">
    <source>
        <dbReference type="ARBA" id="ARBA00022989"/>
    </source>
</evidence>
<evidence type="ECO:0000256" key="17">
    <source>
        <dbReference type="RuleBase" id="RU368119"/>
    </source>
</evidence>
<evidence type="ECO:0000256" key="12">
    <source>
        <dbReference type="ARBA" id="ARBA00023211"/>
    </source>
</evidence>
<evidence type="ECO:0000256" key="14">
    <source>
        <dbReference type="ARBA" id="ARBA00038949"/>
    </source>
</evidence>
<keyword evidence="11" id="KW-0472">Membrane</keyword>
<evidence type="ECO:0000256" key="7">
    <source>
        <dbReference type="ARBA" id="ARBA00022723"/>
    </source>
</evidence>
<gene>
    <name evidence="18" type="ORF">CBOVIS_LOCUS6228</name>
</gene>
<keyword evidence="6" id="KW-0812">Transmembrane</keyword>
<dbReference type="Gene3D" id="3.90.550.10">
    <property type="entry name" value="Spore Coat Polysaccharide Biosynthesis Protein SpsA, Chain A"/>
    <property type="match status" value="1"/>
</dbReference>
<evidence type="ECO:0000256" key="11">
    <source>
        <dbReference type="ARBA" id="ARBA00023136"/>
    </source>
</evidence>
<accession>A0A8S1F088</accession>
<dbReference type="Gene3D" id="3.10.180.20">
    <property type="entry name" value="N-Acetylglucosaminyltransferase I, Domain 2"/>
    <property type="match status" value="1"/>
</dbReference>
<evidence type="ECO:0000256" key="2">
    <source>
        <dbReference type="ARBA" id="ARBA00004922"/>
    </source>
</evidence>
<keyword evidence="4 17" id="KW-0328">Glycosyltransferase</keyword>
<dbReference type="GO" id="GO:0030145">
    <property type="term" value="F:manganese ion binding"/>
    <property type="evidence" value="ECO:0007669"/>
    <property type="project" value="UniProtKB-UniRule"/>
</dbReference>
<name>A0A8S1F088_9PELO</name>
<keyword evidence="5" id="KW-0808">Transferase</keyword>
<comment type="caution">
    <text evidence="18">The sequence shown here is derived from an EMBL/GenBank/DDBJ whole genome shotgun (WGS) entry which is preliminary data.</text>
</comment>
<dbReference type="Proteomes" id="UP000494206">
    <property type="component" value="Unassembled WGS sequence"/>
</dbReference>
<keyword evidence="10 17" id="KW-0333">Golgi apparatus</keyword>
<evidence type="ECO:0000256" key="5">
    <source>
        <dbReference type="ARBA" id="ARBA00022679"/>
    </source>
</evidence>
<evidence type="ECO:0000256" key="3">
    <source>
        <dbReference type="ARBA" id="ARBA00006492"/>
    </source>
</evidence>
<dbReference type="InterPro" id="IPR052261">
    <property type="entry name" value="Glycosyltransferase_13"/>
</dbReference>
<evidence type="ECO:0000256" key="4">
    <source>
        <dbReference type="ARBA" id="ARBA00022676"/>
    </source>
</evidence>
<dbReference type="GO" id="GO:0000139">
    <property type="term" value="C:Golgi membrane"/>
    <property type="evidence" value="ECO:0007669"/>
    <property type="project" value="UniProtKB-SubCell"/>
</dbReference>
<dbReference type="SUPFAM" id="SSF53448">
    <property type="entry name" value="Nucleotide-diphospho-sugar transferases"/>
    <property type="match status" value="1"/>
</dbReference>
<evidence type="ECO:0000313" key="19">
    <source>
        <dbReference type="Proteomes" id="UP000494206"/>
    </source>
</evidence>
<dbReference type="GO" id="GO:0006487">
    <property type="term" value="P:protein N-linked glycosylation"/>
    <property type="evidence" value="ECO:0007669"/>
    <property type="project" value="TreeGrafter"/>
</dbReference>
<evidence type="ECO:0000256" key="6">
    <source>
        <dbReference type="ARBA" id="ARBA00022692"/>
    </source>
</evidence>
<comment type="function">
    <text evidence="13 17">Initiates complex N-linked carbohydrate formation. Essential for the conversion of high-mannose to hybrid and complex N-glycans.</text>
</comment>